<dbReference type="Gene3D" id="3.30.450.40">
    <property type="match status" value="2"/>
</dbReference>
<dbReference type="Gene3D" id="1.10.10.10">
    <property type="entry name" value="Winged helix-like DNA-binding domain superfamily/Winged helix DNA-binding domain"/>
    <property type="match status" value="1"/>
</dbReference>
<dbReference type="InterPro" id="IPR014757">
    <property type="entry name" value="Tscrpt_reg_IclR_C"/>
</dbReference>
<feature type="domain" description="IclR-ED" evidence="5">
    <location>
        <begin position="72"/>
        <end position="227"/>
    </location>
</feature>
<dbReference type="GO" id="GO:0003700">
    <property type="term" value="F:DNA-binding transcription factor activity"/>
    <property type="evidence" value="ECO:0007669"/>
    <property type="project" value="TreeGrafter"/>
</dbReference>
<dbReference type="CDD" id="cd00090">
    <property type="entry name" value="HTH_ARSR"/>
    <property type="match status" value="1"/>
</dbReference>
<evidence type="ECO:0000256" key="1">
    <source>
        <dbReference type="ARBA" id="ARBA00023015"/>
    </source>
</evidence>
<dbReference type="SUPFAM" id="SSF55781">
    <property type="entry name" value="GAF domain-like"/>
    <property type="match status" value="1"/>
</dbReference>
<keyword evidence="7" id="KW-1185">Reference proteome</keyword>
<dbReference type="PANTHER" id="PTHR30136:SF7">
    <property type="entry name" value="HTH-TYPE TRANSCRIPTIONAL REGULATOR KDGR-RELATED"/>
    <property type="match status" value="1"/>
</dbReference>
<dbReference type="InterPro" id="IPR005471">
    <property type="entry name" value="Tscrpt_reg_IclR_N"/>
</dbReference>
<keyword evidence="1" id="KW-0805">Transcription regulation</keyword>
<comment type="caution">
    <text evidence="6">The sequence shown here is derived from an EMBL/GenBank/DDBJ whole genome shotgun (WGS) entry which is preliminary data.</text>
</comment>
<dbReference type="GO" id="GO:0045892">
    <property type="term" value="P:negative regulation of DNA-templated transcription"/>
    <property type="evidence" value="ECO:0007669"/>
    <property type="project" value="TreeGrafter"/>
</dbReference>
<dbReference type="AlphaFoldDB" id="A0A2M9D2X7"/>
<dbReference type="Pfam" id="PF01614">
    <property type="entry name" value="IclR_C"/>
    <property type="match status" value="1"/>
</dbReference>
<dbReference type="PROSITE" id="PS51077">
    <property type="entry name" value="HTH_ICLR"/>
    <property type="match status" value="1"/>
</dbReference>
<dbReference type="Proteomes" id="UP000231742">
    <property type="component" value="Unassembled WGS sequence"/>
</dbReference>
<sequence>MSKAPEYTAPALDKGLDILELLAATSGSLSQSEIAEATGRSTGQIFRVLATLERRGYVFRDKQSGLYVLAMKLFELAHRHPPLRGLISVALPIMQGLAEAARQSCNLSVIDGTEVRVIAQVESPADFGFRVRVGAGFGITTTATGGVLSAPAGQRPEASVHADSLQPGITDVVAPIIGANGLVVAALTVPYVATTFSEVDPESVRKLTTAAVKEISNLLSEEAFTGS</sequence>
<accession>A0A2M9D2X7</accession>
<keyword evidence="3" id="KW-0804">Transcription</keyword>
<dbReference type="InterPro" id="IPR036390">
    <property type="entry name" value="WH_DNA-bd_sf"/>
</dbReference>
<evidence type="ECO:0000313" key="6">
    <source>
        <dbReference type="EMBL" id="PJJ78536.1"/>
    </source>
</evidence>
<proteinExistence type="predicted"/>
<protein>
    <submittedName>
        <fullName evidence="6">IclR family transcriptional regulator</fullName>
    </submittedName>
</protein>
<dbReference type="EMBL" id="PGFH01000002">
    <property type="protein sequence ID" value="PJJ78536.1"/>
    <property type="molecule type" value="Genomic_DNA"/>
</dbReference>
<dbReference type="PROSITE" id="PS51078">
    <property type="entry name" value="ICLR_ED"/>
    <property type="match status" value="1"/>
</dbReference>
<evidence type="ECO:0000259" key="4">
    <source>
        <dbReference type="PROSITE" id="PS51077"/>
    </source>
</evidence>
<evidence type="ECO:0000259" key="5">
    <source>
        <dbReference type="PROSITE" id="PS51078"/>
    </source>
</evidence>
<evidence type="ECO:0000313" key="7">
    <source>
        <dbReference type="Proteomes" id="UP000231742"/>
    </source>
</evidence>
<name>A0A2M9D2X7_9MICO</name>
<organism evidence="6 7">
    <name type="scientific">Salinibacterium amurskyense</name>
    <dbReference type="NCBI Taxonomy" id="205941"/>
    <lineage>
        <taxon>Bacteria</taxon>
        <taxon>Bacillati</taxon>
        <taxon>Actinomycetota</taxon>
        <taxon>Actinomycetes</taxon>
        <taxon>Micrococcales</taxon>
        <taxon>Microbacteriaceae</taxon>
        <taxon>Salinibacterium</taxon>
    </lineage>
</organism>
<dbReference type="InterPro" id="IPR036388">
    <property type="entry name" value="WH-like_DNA-bd_sf"/>
</dbReference>
<gene>
    <name evidence="6" type="ORF">CLV85_2111</name>
</gene>
<dbReference type="GO" id="GO:0003677">
    <property type="term" value="F:DNA binding"/>
    <property type="evidence" value="ECO:0007669"/>
    <property type="project" value="UniProtKB-KW"/>
</dbReference>
<keyword evidence="2" id="KW-0238">DNA-binding</keyword>
<dbReference type="InterPro" id="IPR029016">
    <property type="entry name" value="GAF-like_dom_sf"/>
</dbReference>
<evidence type="ECO:0000256" key="2">
    <source>
        <dbReference type="ARBA" id="ARBA00023125"/>
    </source>
</evidence>
<dbReference type="OrthoDB" id="8479143at2"/>
<dbReference type="InterPro" id="IPR050707">
    <property type="entry name" value="HTH_MetabolicPath_Reg"/>
</dbReference>
<dbReference type="InterPro" id="IPR011991">
    <property type="entry name" value="ArsR-like_HTH"/>
</dbReference>
<dbReference type="Pfam" id="PF09339">
    <property type="entry name" value="HTH_IclR"/>
    <property type="match status" value="1"/>
</dbReference>
<feature type="domain" description="HTH iclR-type" evidence="4">
    <location>
        <begin position="9"/>
        <end position="71"/>
    </location>
</feature>
<dbReference type="RefSeq" id="WP_100389571.1">
    <property type="nucleotide sequence ID" value="NZ_BMZU01000002.1"/>
</dbReference>
<dbReference type="SMART" id="SM00346">
    <property type="entry name" value="HTH_ICLR"/>
    <property type="match status" value="1"/>
</dbReference>
<dbReference type="PANTHER" id="PTHR30136">
    <property type="entry name" value="HELIX-TURN-HELIX TRANSCRIPTIONAL REGULATOR, ICLR FAMILY"/>
    <property type="match status" value="1"/>
</dbReference>
<dbReference type="SUPFAM" id="SSF46785">
    <property type="entry name" value="Winged helix' DNA-binding domain"/>
    <property type="match status" value="1"/>
</dbReference>
<reference evidence="6 7" key="1">
    <citation type="submission" date="2017-11" db="EMBL/GenBank/DDBJ databases">
        <title>Genomic Encyclopedia of Archaeal and Bacterial Type Strains, Phase II (KMG-II): From Individual Species to Whole Genera.</title>
        <authorList>
            <person name="Goeker M."/>
        </authorList>
    </citation>
    <scope>NUCLEOTIDE SEQUENCE [LARGE SCALE GENOMIC DNA]</scope>
    <source>
        <strain evidence="6 7">DSM 16400</strain>
    </source>
</reference>
<evidence type="ECO:0000256" key="3">
    <source>
        <dbReference type="ARBA" id="ARBA00023163"/>
    </source>
</evidence>